<protein>
    <submittedName>
        <fullName evidence="2">Translation initiation factor 2 subunit alpha</fullName>
    </submittedName>
</protein>
<sequence>MVMHDFEEQSMTDLKEEELPIVELFAIKQESQNPPNPELKELPNHLKYVFLDDQEKKPKWEQLKLDMFEGLSSYRPLSQVRADKRRSKKQFHRINNKLGALDCGPKDDKTFTRGQSTCRRGHGS</sequence>
<feature type="region of interest" description="Disordered" evidence="1">
    <location>
        <begin position="98"/>
        <end position="124"/>
    </location>
</feature>
<dbReference type="EMBL" id="BKCP01005716">
    <property type="protein sequence ID" value="GER39589.1"/>
    <property type="molecule type" value="Genomic_DNA"/>
</dbReference>
<keyword evidence="2" id="KW-0648">Protein biosynthesis</keyword>
<proteinExistence type="predicted"/>
<reference evidence="3" key="1">
    <citation type="journal article" date="2019" name="Curr. Biol.">
        <title>Genome Sequence of Striga asiatica Provides Insight into the Evolution of Plant Parasitism.</title>
        <authorList>
            <person name="Yoshida S."/>
            <person name="Kim S."/>
            <person name="Wafula E.K."/>
            <person name="Tanskanen J."/>
            <person name="Kim Y.M."/>
            <person name="Honaas L."/>
            <person name="Yang Z."/>
            <person name="Spallek T."/>
            <person name="Conn C.E."/>
            <person name="Ichihashi Y."/>
            <person name="Cheong K."/>
            <person name="Cui S."/>
            <person name="Der J.P."/>
            <person name="Gundlach H."/>
            <person name="Jiao Y."/>
            <person name="Hori C."/>
            <person name="Ishida J.K."/>
            <person name="Kasahara H."/>
            <person name="Kiba T."/>
            <person name="Kim M.S."/>
            <person name="Koo N."/>
            <person name="Laohavisit A."/>
            <person name="Lee Y.H."/>
            <person name="Lumba S."/>
            <person name="McCourt P."/>
            <person name="Mortimer J.C."/>
            <person name="Mutuku J.M."/>
            <person name="Nomura T."/>
            <person name="Sasaki-Sekimoto Y."/>
            <person name="Seto Y."/>
            <person name="Wang Y."/>
            <person name="Wakatake T."/>
            <person name="Sakakibara H."/>
            <person name="Demura T."/>
            <person name="Yamaguchi S."/>
            <person name="Yoneyama K."/>
            <person name="Manabe R.I."/>
            <person name="Nelson D.C."/>
            <person name="Schulman A.H."/>
            <person name="Timko M.P."/>
            <person name="dePamphilis C.W."/>
            <person name="Choi D."/>
            <person name="Shirasu K."/>
        </authorList>
    </citation>
    <scope>NUCLEOTIDE SEQUENCE [LARGE SCALE GENOMIC DNA]</scope>
    <source>
        <strain evidence="3">cv. UVA1</strain>
    </source>
</reference>
<comment type="caution">
    <text evidence="2">The sequence shown here is derived from an EMBL/GenBank/DDBJ whole genome shotgun (WGS) entry which is preliminary data.</text>
</comment>
<evidence type="ECO:0000313" key="2">
    <source>
        <dbReference type="EMBL" id="GER39589.1"/>
    </source>
</evidence>
<gene>
    <name evidence="2" type="ORF">STAS_16211</name>
</gene>
<accession>A0A5A7Q391</accession>
<dbReference type="GO" id="GO:0003743">
    <property type="term" value="F:translation initiation factor activity"/>
    <property type="evidence" value="ECO:0007669"/>
    <property type="project" value="UniProtKB-KW"/>
</dbReference>
<keyword evidence="3" id="KW-1185">Reference proteome</keyword>
<evidence type="ECO:0000313" key="3">
    <source>
        <dbReference type="Proteomes" id="UP000325081"/>
    </source>
</evidence>
<organism evidence="2 3">
    <name type="scientific">Striga asiatica</name>
    <name type="common">Asiatic witchweed</name>
    <name type="synonym">Buchnera asiatica</name>
    <dbReference type="NCBI Taxonomy" id="4170"/>
    <lineage>
        <taxon>Eukaryota</taxon>
        <taxon>Viridiplantae</taxon>
        <taxon>Streptophyta</taxon>
        <taxon>Embryophyta</taxon>
        <taxon>Tracheophyta</taxon>
        <taxon>Spermatophyta</taxon>
        <taxon>Magnoliopsida</taxon>
        <taxon>eudicotyledons</taxon>
        <taxon>Gunneridae</taxon>
        <taxon>Pentapetalae</taxon>
        <taxon>asterids</taxon>
        <taxon>lamiids</taxon>
        <taxon>Lamiales</taxon>
        <taxon>Orobanchaceae</taxon>
        <taxon>Buchnereae</taxon>
        <taxon>Striga</taxon>
    </lineage>
</organism>
<dbReference type="AlphaFoldDB" id="A0A5A7Q391"/>
<keyword evidence="2" id="KW-0396">Initiation factor</keyword>
<name>A0A5A7Q391_STRAF</name>
<evidence type="ECO:0000256" key="1">
    <source>
        <dbReference type="SAM" id="MobiDB-lite"/>
    </source>
</evidence>
<dbReference type="Proteomes" id="UP000325081">
    <property type="component" value="Unassembled WGS sequence"/>
</dbReference>